<dbReference type="Gene3D" id="3.75.10.10">
    <property type="entry name" value="L-arginine/glycine Amidinotransferase, Chain A"/>
    <property type="match status" value="1"/>
</dbReference>
<dbReference type="Pfam" id="PF04371">
    <property type="entry name" value="PAD_porph"/>
    <property type="match status" value="1"/>
</dbReference>
<reference evidence="4" key="2">
    <citation type="submission" date="2021-02" db="EMBL/GenBank/DDBJ databases">
        <title>Aspergillus chevalieri M1 genome sequence.</title>
        <authorList>
            <person name="Kadooka C."/>
            <person name="Mori K."/>
            <person name="Futagami T."/>
        </authorList>
    </citation>
    <scope>NUCLEOTIDE SEQUENCE</scope>
    <source>
        <strain evidence="4">M1</strain>
    </source>
</reference>
<keyword evidence="3" id="KW-0732">Signal</keyword>
<evidence type="ECO:0000256" key="1">
    <source>
        <dbReference type="ARBA" id="ARBA00022801"/>
    </source>
</evidence>
<evidence type="ECO:0000313" key="4">
    <source>
        <dbReference type="EMBL" id="BCR88004.1"/>
    </source>
</evidence>
<dbReference type="EMBL" id="AP024419">
    <property type="protein sequence ID" value="BCR88004.1"/>
    <property type="molecule type" value="Genomic_DNA"/>
</dbReference>
<dbReference type="Proteomes" id="UP000637239">
    <property type="component" value="Chromosome 4"/>
</dbReference>
<keyword evidence="1" id="KW-0378">Hydrolase</keyword>
<dbReference type="PANTHER" id="PTHR31377">
    <property type="entry name" value="AGMATINE DEIMINASE-RELATED"/>
    <property type="match status" value="1"/>
</dbReference>
<dbReference type="GO" id="GO:0004668">
    <property type="term" value="F:protein-arginine deiminase activity"/>
    <property type="evidence" value="ECO:0007669"/>
    <property type="project" value="InterPro"/>
</dbReference>
<dbReference type="InterPro" id="IPR007466">
    <property type="entry name" value="Peptidyl-Arg-deiminase_porph"/>
</dbReference>
<dbReference type="SUPFAM" id="SSF55909">
    <property type="entry name" value="Pentein"/>
    <property type="match status" value="1"/>
</dbReference>
<evidence type="ECO:0000256" key="3">
    <source>
        <dbReference type="SAM" id="SignalP"/>
    </source>
</evidence>
<accession>A0A7R7VNT5</accession>
<dbReference type="KEGG" id="ache:ACHE_40568S"/>
<proteinExistence type="predicted"/>
<organism evidence="4 5">
    <name type="scientific">Aspergillus chevalieri</name>
    <name type="common">Eurotium chevalieri</name>
    <dbReference type="NCBI Taxonomy" id="182096"/>
    <lineage>
        <taxon>Eukaryota</taxon>
        <taxon>Fungi</taxon>
        <taxon>Dikarya</taxon>
        <taxon>Ascomycota</taxon>
        <taxon>Pezizomycotina</taxon>
        <taxon>Eurotiomycetes</taxon>
        <taxon>Eurotiomycetidae</taxon>
        <taxon>Eurotiales</taxon>
        <taxon>Aspergillaceae</taxon>
        <taxon>Aspergillus</taxon>
        <taxon>Aspergillus subgen. Aspergillus</taxon>
    </lineage>
</organism>
<feature type="signal peptide" evidence="3">
    <location>
        <begin position="1"/>
        <end position="30"/>
    </location>
</feature>
<dbReference type="GO" id="GO:0047632">
    <property type="term" value="F:agmatine deiminase activity"/>
    <property type="evidence" value="ECO:0007669"/>
    <property type="project" value="TreeGrafter"/>
</dbReference>
<evidence type="ECO:0000256" key="2">
    <source>
        <dbReference type="SAM" id="MobiDB-lite"/>
    </source>
</evidence>
<feature type="chain" id="PRO_5030991664" evidence="3">
    <location>
        <begin position="31"/>
        <end position="526"/>
    </location>
</feature>
<keyword evidence="5" id="KW-1185">Reference proteome</keyword>
<dbReference type="GO" id="GO:0009446">
    <property type="term" value="P:putrescine biosynthetic process"/>
    <property type="evidence" value="ECO:0007669"/>
    <property type="project" value="InterPro"/>
</dbReference>
<reference evidence="4" key="1">
    <citation type="submission" date="2021-01" db="EMBL/GenBank/DDBJ databases">
        <authorList>
            <consortium name="Aspergillus chevalieri M1 genome sequencing consortium"/>
            <person name="Kazuki M."/>
            <person name="Futagami T."/>
        </authorList>
    </citation>
    <scope>NUCLEOTIDE SEQUENCE</scope>
    <source>
        <strain evidence="4">M1</strain>
    </source>
</reference>
<dbReference type="AlphaFoldDB" id="A0A7R7VNT5"/>
<feature type="region of interest" description="Disordered" evidence="2">
    <location>
        <begin position="253"/>
        <end position="272"/>
    </location>
</feature>
<gene>
    <name evidence="4" type="ORF">ACHE_40568S</name>
</gene>
<dbReference type="GeneID" id="66982363"/>
<name>A0A7R7VNT5_ASPCH</name>
<dbReference type="PANTHER" id="PTHR31377:SF0">
    <property type="entry name" value="AGMATINE DEIMINASE-RELATED"/>
    <property type="match status" value="1"/>
</dbReference>
<evidence type="ECO:0000313" key="5">
    <source>
        <dbReference type="Proteomes" id="UP000637239"/>
    </source>
</evidence>
<sequence length="526" mass="59202">MHSLRNTRLPFKVSLSLLSLSLILPIQTSGLLFKPLTLPPSHPLSLQSYQPLTSATTTTTITTNNTTPSPLTLSTNMTLFYPAETAPHKATILGFPSTHAVPRDLLNQTRNEIMDLAVVISEFEPVRVHVRPEDESLARRILNERFQKLEDINNNNNNNNNNRTKKAKAKRFNLLNRRTRDNNSKEDDIPQYHLDRITFHPCPTNHPWVRDTAPVYVLDKSNPAHRIAIDFGFCEWGGKNLREINVRNEPLGLEADGEDERSPVSSRKGYAAPDNRHWENARFAKRVLEREFDLDEQAENNEIKVERVVSPLRLEGGALEVDGEGTFLATESSIICPHRNPSSSLTTREAIESHLRALLGVTKIIWFPGRKGLDITDCHVDGEVKFIEPGLVVQNKPHPKTGKAEMEIYKEIKEILGRETDAQGRKIRVVELEAADPDLVGWGGDYDEGGEEELEKEQEEAAGTYVNFYFVNGGLIVPAFGDQKRDRKAVETLRGLISPERKIRQVYVSALPLMGGVVHCVTQQVI</sequence>
<protein>
    <submittedName>
        <fullName evidence="4">Uncharacterized protein</fullName>
    </submittedName>
</protein>
<dbReference type="RefSeq" id="XP_043136526.1">
    <property type="nucleotide sequence ID" value="XM_043278781.1"/>
</dbReference>